<evidence type="ECO:0008006" key="4">
    <source>
        <dbReference type="Google" id="ProtNLM"/>
    </source>
</evidence>
<dbReference type="PANTHER" id="PTHR40761:SF1">
    <property type="entry name" value="CONSERVED INTEGRAL MEMBRANE ALANINE VALINE AND LEUCINE RICH PROTEIN-RELATED"/>
    <property type="match status" value="1"/>
</dbReference>
<feature type="transmembrane region" description="Helical" evidence="1">
    <location>
        <begin position="23"/>
        <end position="46"/>
    </location>
</feature>
<feature type="transmembrane region" description="Helical" evidence="1">
    <location>
        <begin position="227"/>
        <end position="246"/>
    </location>
</feature>
<evidence type="ECO:0000313" key="2">
    <source>
        <dbReference type="EMBL" id="GIH04832.1"/>
    </source>
</evidence>
<accession>A0A8J3Q7J7</accession>
<feature type="transmembrane region" description="Helical" evidence="1">
    <location>
        <begin position="195"/>
        <end position="215"/>
    </location>
</feature>
<dbReference type="NCBIfam" id="NF038012">
    <property type="entry name" value="DMT_1"/>
    <property type="match status" value="1"/>
</dbReference>
<proteinExistence type="predicted"/>
<evidence type="ECO:0000313" key="3">
    <source>
        <dbReference type="Proteomes" id="UP000612899"/>
    </source>
</evidence>
<keyword evidence="3" id="KW-1185">Reference proteome</keyword>
<organism evidence="2 3">
    <name type="scientific">Rhizocola hellebori</name>
    <dbReference type="NCBI Taxonomy" id="1392758"/>
    <lineage>
        <taxon>Bacteria</taxon>
        <taxon>Bacillati</taxon>
        <taxon>Actinomycetota</taxon>
        <taxon>Actinomycetes</taxon>
        <taxon>Micromonosporales</taxon>
        <taxon>Micromonosporaceae</taxon>
        <taxon>Rhizocola</taxon>
    </lineage>
</organism>
<dbReference type="PANTHER" id="PTHR40761">
    <property type="entry name" value="CONSERVED INTEGRAL MEMBRANE ALANINE VALINE AND LEUCINE RICH PROTEIN-RELATED"/>
    <property type="match status" value="1"/>
</dbReference>
<keyword evidence="1" id="KW-0812">Transmembrane</keyword>
<reference evidence="2" key="1">
    <citation type="submission" date="2021-01" db="EMBL/GenBank/DDBJ databases">
        <title>Whole genome shotgun sequence of Rhizocola hellebori NBRC 109834.</title>
        <authorList>
            <person name="Komaki H."/>
            <person name="Tamura T."/>
        </authorList>
    </citation>
    <scope>NUCLEOTIDE SEQUENCE</scope>
    <source>
        <strain evidence="2">NBRC 109834</strain>
    </source>
</reference>
<sequence>MLCAGSPSVNGLAQRRSPGGPMLLTMVASICLALLAAFSFAAAGAAQHRASHALAAAGQPATTSSWLPVLGVLIPLLRHPIWLLGLLLNVVGFVLHSTALHLGSITIVQALLCAQLLFTLPLAAAQTRVMPTARDWLAAAAVGTGVVAIISTRGQTPQTMHRLGLLPAVLLIGVSLLVLLLLAARNLAAPARTPLIGTAAGIGFSLTAVLIVVITHQLAQVGVLGLFSHWPIYLLPVSGLVAAILAQDAFASGSLPAAVTAMTIADPMASWLWGAVLFDQTPPLTPAALGGMTAAAILISAGIALHAATMARAKATRGQIAPEGGL</sequence>
<feature type="transmembrane region" description="Helical" evidence="1">
    <location>
        <begin position="164"/>
        <end position="183"/>
    </location>
</feature>
<dbReference type="Proteomes" id="UP000612899">
    <property type="component" value="Unassembled WGS sequence"/>
</dbReference>
<evidence type="ECO:0000256" key="1">
    <source>
        <dbReference type="SAM" id="Phobius"/>
    </source>
</evidence>
<feature type="transmembrane region" description="Helical" evidence="1">
    <location>
        <begin position="258"/>
        <end position="278"/>
    </location>
</feature>
<feature type="transmembrane region" description="Helical" evidence="1">
    <location>
        <begin position="105"/>
        <end position="124"/>
    </location>
</feature>
<comment type="caution">
    <text evidence="2">The sequence shown here is derived from an EMBL/GenBank/DDBJ whole genome shotgun (WGS) entry which is preliminary data.</text>
</comment>
<gene>
    <name evidence="2" type="ORF">Rhe02_28990</name>
</gene>
<name>A0A8J3Q7J7_9ACTN</name>
<keyword evidence="1" id="KW-0472">Membrane</keyword>
<feature type="transmembrane region" description="Helical" evidence="1">
    <location>
        <begin position="136"/>
        <end position="152"/>
    </location>
</feature>
<feature type="transmembrane region" description="Helical" evidence="1">
    <location>
        <begin position="284"/>
        <end position="308"/>
    </location>
</feature>
<keyword evidence="1" id="KW-1133">Transmembrane helix</keyword>
<dbReference type="AlphaFoldDB" id="A0A8J3Q7J7"/>
<dbReference type="EMBL" id="BONY01000015">
    <property type="protein sequence ID" value="GIH04832.1"/>
    <property type="molecule type" value="Genomic_DNA"/>
</dbReference>
<protein>
    <recommendedName>
        <fullName evidence="4">DMT family transporter</fullName>
    </recommendedName>
</protein>